<dbReference type="PANTHER" id="PTHR37422">
    <property type="entry name" value="TEICHURONIC ACID BIOSYNTHESIS PROTEIN TUAE"/>
    <property type="match status" value="1"/>
</dbReference>
<evidence type="ECO:0000313" key="2">
    <source>
        <dbReference type="Proteomes" id="UP000429232"/>
    </source>
</evidence>
<dbReference type="AlphaFoldDB" id="A0A6I4I4K0"/>
<keyword evidence="2" id="KW-1185">Reference proteome</keyword>
<gene>
    <name evidence="1" type="ORF">GO620_005300</name>
</gene>
<organism evidence="1 2">
    <name type="scientific">Mucilaginibacter ginkgonis</name>
    <dbReference type="NCBI Taxonomy" id="2682091"/>
    <lineage>
        <taxon>Bacteria</taxon>
        <taxon>Pseudomonadati</taxon>
        <taxon>Bacteroidota</taxon>
        <taxon>Sphingobacteriia</taxon>
        <taxon>Sphingobacteriales</taxon>
        <taxon>Sphingobacteriaceae</taxon>
        <taxon>Mucilaginibacter</taxon>
    </lineage>
</organism>
<proteinExistence type="predicted"/>
<dbReference type="InterPro" id="IPR051533">
    <property type="entry name" value="WaaL-like"/>
</dbReference>
<reference evidence="1 2" key="1">
    <citation type="submission" date="2020-12" db="EMBL/GenBank/DDBJ databases">
        <title>HMF7856_wgs.fasta genome submission.</title>
        <authorList>
            <person name="Kang H."/>
            <person name="Kim H."/>
            <person name="Joh K."/>
        </authorList>
    </citation>
    <scope>NUCLEOTIDE SEQUENCE [LARGE SCALE GENOMIC DNA]</scope>
    <source>
        <strain evidence="1 2">HMF7856</strain>
    </source>
</reference>
<dbReference type="PANTHER" id="PTHR37422:SF13">
    <property type="entry name" value="LIPOPOLYSACCHARIDE BIOSYNTHESIS PROTEIN PA4999-RELATED"/>
    <property type="match status" value="1"/>
</dbReference>
<sequence>MFVFPLIFLLSFVASLKEIFSGNRAGILLFLIFGLSIYTTAMSAVFLMGLRDVLPPAQFFKEFLILIVLIIGILLVKKVPRLHLIDYLTLAFLLLTIVYAILPIGGQTFIQRLIALKSISFFIVVYFAGRFIDIRTVFINKYFNYLLILTIAAGVVVIGEAIANQNLQTITGYADYVYYFFNMEPSGNFGLSTTFESDGGYRRYGSFFSNPLEHAAATILALSVILALFTSDDNKFRASKIGLAALVASVCSIVLAFSRAPLISYLLVIYIYALLTKKRLITKIVHYCFIAGVIYVAYLFLRLDKKQNPFVEIIISTIDFSNPSSVGHVLQWVQGITAIAGNPMGLGLGATGRVAGTLGENVGGENQFIIIGVQAGIIALILYLIVYLLFIKQGLKWFKLLKGNERKLCLAVLLFKLGILIPLFTSEIESSSYISYMNWFLSGLFISVVMKQGIESPQPAPAL</sequence>
<dbReference type="Proteomes" id="UP000429232">
    <property type="component" value="Chromosome"/>
</dbReference>
<dbReference type="RefSeq" id="WP_157526625.1">
    <property type="nucleotide sequence ID" value="NZ_CP066775.1"/>
</dbReference>
<dbReference type="KEGG" id="mgik:GO620_005300"/>
<evidence type="ECO:0000313" key="1">
    <source>
        <dbReference type="EMBL" id="QQL50876.1"/>
    </source>
</evidence>
<name>A0A6I4I4K0_9SPHI</name>
<protein>
    <recommendedName>
        <fullName evidence="3">O-antigen ligase-like membrane protein</fullName>
    </recommendedName>
</protein>
<dbReference type="EMBL" id="CP066775">
    <property type="protein sequence ID" value="QQL50876.1"/>
    <property type="molecule type" value="Genomic_DNA"/>
</dbReference>
<evidence type="ECO:0008006" key="3">
    <source>
        <dbReference type="Google" id="ProtNLM"/>
    </source>
</evidence>
<accession>A0A6I4I4K0</accession>